<dbReference type="AlphaFoldDB" id="A0AAN9MKU1"/>
<evidence type="ECO:0000313" key="2">
    <source>
        <dbReference type="Proteomes" id="UP001374584"/>
    </source>
</evidence>
<reference evidence="1 2" key="1">
    <citation type="submission" date="2024-01" db="EMBL/GenBank/DDBJ databases">
        <title>The genomes of 5 underutilized Papilionoideae crops provide insights into root nodulation and disease resistanc.</title>
        <authorList>
            <person name="Jiang F."/>
        </authorList>
    </citation>
    <scope>NUCLEOTIDE SEQUENCE [LARGE SCALE GENOMIC DNA]</scope>
    <source>
        <strain evidence="1">JINMINGXINNONG_FW02</strain>
        <tissue evidence="1">Leaves</tissue>
    </source>
</reference>
<gene>
    <name evidence="1" type="ORF">VNO80_15746</name>
</gene>
<dbReference type="EMBL" id="JAYMYR010000006">
    <property type="protein sequence ID" value="KAK7356474.1"/>
    <property type="molecule type" value="Genomic_DNA"/>
</dbReference>
<accession>A0AAN9MKU1</accession>
<protein>
    <submittedName>
        <fullName evidence="1">Uncharacterized protein</fullName>
    </submittedName>
</protein>
<sequence length="109" mass="12597">MPPARRTALEENRSVTLQLYPTLVGLAFLNVDESLRWVGPERNFPRTTLFTLSKLHKPSKVSTFSSKSKKTSPSRRRVVYHVMCNAANAESNRIHMKRCVMKWKEHALE</sequence>
<name>A0AAN9MKU1_PHACN</name>
<keyword evidence="2" id="KW-1185">Reference proteome</keyword>
<evidence type="ECO:0000313" key="1">
    <source>
        <dbReference type="EMBL" id="KAK7356474.1"/>
    </source>
</evidence>
<dbReference type="Proteomes" id="UP001374584">
    <property type="component" value="Unassembled WGS sequence"/>
</dbReference>
<proteinExistence type="predicted"/>
<organism evidence="1 2">
    <name type="scientific">Phaseolus coccineus</name>
    <name type="common">Scarlet runner bean</name>
    <name type="synonym">Phaseolus multiflorus</name>
    <dbReference type="NCBI Taxonomy" id="3886"/>
    <lineage>
        <taxon>Eukaryota</taxon>
        <taxon>Viridiplantae</taxon>
        <taxon>Streptophyta</taxon>
        <taxon>Embryophyta</taxon>
        <taxon>Tracheophyta</taxon>
        <taxon>Spermatophyta</taxon>
        <taxon>Magnoliopsida</taxon>
        <taxon>eudicotyledons</taxon>
        <taxon>Gunneridae</taxon>
        <taxon>Pentapetalae</taxon>
        <taxon>rosids</taxon>
        <taxon>fabids</taxon>
        <taxon>Fabales</taxon>
        <taxon>Fabaceae</taxon>
        <taxon>Papilionoideae</taxon>
        <taxon>50 kb inversion clade</taxon>
        <taxon>NPAAA clade</taxon>
        <taxon>indigoferoid/millettioid clade</taxon>
        <taxon>Phaseoleae</taxon>
        <taxon>Phaseolus</taxon>
    </lineage>
</organism>
<comment type="caution">
    <text evidence="1">The sequence shown here is derived from an EMBL/GenBank/DDBJ whole genome shotgun (WGS) entry which is preliminary data.</text>
</comment>